<organism evidence="5 6">
    <name type="scientific">Paenibacillus methanolicus</name>
    <dbReference type="NCBI Taxonomy" id="582686"/>
    <lineage>
        <taxon>Bacteria</taxon>
        <taxon>Bacillati</taxon>
        <taxon>Bacillota</taxon>
        <taxon>Bacilli</taxon>
        <taxon>Bacillales</taxon>
        <taxon>Paenibacillaceae</taxon>
        <taxon>Paenibacillus</taxon>
    </lineage>
</organism>
<keyword evidence="1" id="KW-0805">Transcription regulation</keyword>
<keyword evidence="6" id="KW-1185">Reference proteome</keyword>
<dbReference type="OrthoDB" id="145012at2"/>
<dbReference type="InterPro" id="IPR018060">
    <property type="entry name" value="HTH_AraC"/>
</dbReference>
<dbReference type="EMBL" id="VNHS01000007">
    <property type="protein sequence ID" value="TYP73244.1"/>
    <property type="molecule type" value="Genomic_DNA"/>
</dbReference>
<dbReference type="SUPFAM" id="SSF51215">
    <property type="entry name" value="Regulatory protein AraC"/>
    <property type="match status" value="1"/>
</dbReference>
<comment type="caution">
    <text evidence="5">The sequence shown here is derived from an EMBL/GenBank/DDBJ whole genome shotgun (WGS) entry which is preliminary data.</text>
</comment>
<sequence>MGKNGRIRKSYITETMDFRFNIPDFEVYVSHVNRVGPDPNWNVPEHSHACFELHIIPAGKGFITIEGHDLDVCGGEAYITGPYIKHAQSADPHDPMEECCMRFDLLPSGLRTEMSEESEQIKQYLSHCYPHVFQDRYRMDLKFEELFEEMERGEIGYHLRAQSILMSVIVDMLRLVKDIQRQGASKELTGVEARNRVRRIVEFIHTHYMEPIRIEEVSRFLFLCPKQINRLLSKYLNSSFHDLLQARRLEEARWLFTTSACSIEEVATLSGFSSHHYMYQVFRRHGLPTPAKLREKRTSCTCSPTTLPTRMRQSPP</sequence>
<keyword evidence="2" id="KW-0238">DNA-binding</keyword>
<dbReference type="InterPro" id="IPR003313">
    <property type="entry name" value="AraC-bd"/>
</dbReference>
<dbReference type="SMART" id="SM00342">
    <property type="entry name" value="HTH_ARAC"/>
    <property type="match status" value="1"/>
</dbReference>
<dbReference type="Proteomes" id="UP000323257">
    <property type="component" value="Unassembled WGS sequence"/>
</dbReference>
<dbReference type="GO" id="GO:0043565">
    <property type="term" value="F:sequence-specific DNA binding"/>
    <property type="evidence" value="ECO:0007669"/>
    <property type="project" value="InterPro"/>
</dbReference>
<dbReference type="RefSeq" id="WP_148930799.1">
    <property type="nucleotide sequence ID" value="NZ_VNHS01000007.1"/>
</dbReference>
<dbReference type="Gene3D" id="1.10.10.60">
    <property type="entry name" value="Homeodomain-like"/>
    <property type="match status" value="1"/>
</dbReference>
<evidence type="ECO:0000256" key="1">
    <source>
        <dbReference type="ARBA" id="ARBA00023015"/>
    </source>
</evidence>
<gene>
    <name evidence="5" type="ORF">BCM02_107228</name>
</gene>
<dbReference type="PROSITE" id="PS01124">
    <property type="entry name" value="HTH_ARAC_FAMILY_2"/>
    <property type="match status" value="1"/>
</dbReference>
<evidence type="ECO:0000313" key="5">
    <source>
        <dbReference type="EMBL" id="TYP73244.1"/>
    </source>
</evidence>
<feature type="domain" description="HTH araC/xylS-type" evidence="4">
    <location>
        <begin position="198"/>
        <end position="296"/>
    </location>
</feature>
<dbReference type="Pfam" id="PF02311">
    <property type="entry name" value="AraC_binding"/>
    <property type="match status" value="1"/>
</dbReference>
<dbReference type="InterPro" id="IPR009057">
    <property type="entry name" value="Homeodomain-like_sf"/>
</dbReference>
<dbReference type="AlphaFoldDB" id="A0A5S5C1R7"/>
<evidence type="ECO:0000259" key="4">
    <source>
        <dbReference type="PROSITE" id="PS01124"/>
    </source>
</evidence>
<reference evidence="5 6" key="1">
    <citation type="submission" date="2019-07" db="EMBL/GenBank/DDBJ databases">
        <title>Genomic Encyclopedia of Type Strains, Phase III (KMG-III): the genomes of soil and plant-associated and newly described type strains.</title>
        <authorList>
            <person name="Whitman W."/>
        </authorList>
    </citation>
    <scope>NUCLEOTIDE SEQUENCE [LARGE SCALE GENOMIC DNA]</scope>
    <source>
        <strain evidence="5 6">BL24</strain>
    </source>
</reference>
<protein>
    <submittedName>
        <fullName evidence="5">AraC-like protein</fullName>
    </submittedName>
</protein>
<accession>A0A5S5C1R7</accession>
<evidence type="ECO:0000313" key="6">
    <source>
        <dbReference type="Proteomes" id="UP000323257"/>
    </source>
</evidence>
<evidence type="ECO:0000256" key="3">
    <source>
        <dbReference type="ARBA" id="ARBA00023163"/>
    </source>
</evidence>
<dbReference type="PANTHER" id="PTHR43280">
    <property type="entry name" value="ARAC-FAMILY TRANSCRIPTIONAL REGULATOR"/>
    <property type="match status" value="1"/>
</dbReference>
<dbReference type="PANTHER" id="PTHR43280:SF2">
    <property type="entry name" value="HTH-TYPE TRANSCRIPTIONAL REGULATOR EXSA"/>
    <property type="match status" value="1"/>
</dbReference>
<name>A0A5S5C1R7_9BACL</name>
<dbReference type="InterPro" id="IPR037923">
    <property type="entry name" value="HTH-like"/>
</dbReference>
<dbReference type="SUPFAM" id="SSF46689">
    <property type="entry name" value="Homeodomain-like"/>
    <property type="match status" value="1"/>
</dbReference>
<proteinExistence type="predicted"/>
<dbReference type="GO" id="GO:0003700">
    <property type="term" value="F:DNA-binding transcription factor activity"/>
    <property type="evidence" value="ECO:0007669"/>
    <property type="project" value="InterPro"/>
</dbReference>
<dbReference type="Pfam" id="PF12833">
    <property type="entry name" value="HTH_18"/>
    <property type="match status" value="1"/>
</dbReference>
<keyword evidence="3" id="KW-0804">Transcription</keyword>
<evidence type="ECO:0000256" key="2">
    <source>
        <dbReference type="ARBA" id="ARBA00023125"/>
    </source>
</evidence>